<dbReference type="EMBL" id="JAOTIF010000001">
    <property type="protein sequence ID" value="MCU7548225.1"/>
    <property type="molecule type" value="Genomic_DNA"/>
</dbReference>
<dbReference type="Gene3D" id="3.90.1200.10">
    <property type="match status" value="1"/>
</dbReference>
<comment type="similarity">
    <text evidence="1 2">Belongs to the fructosamine kinase family.</text>
</comment>
<dbReference type="Gene3D" id="3.30.200.20">
    <property type="entry name" value="Phosphorylase Kinase, domain 1"/>
    <property type="match status" value="1"/>
</dbReference>
<keyword evidence="2 3" id="KW-0418">Kinase</keyword>
<keyword evidence="2" id="KW-0808">Transferase</keyword>
<keyword evidence="4" id="KW-1185">Reference proteome</keyword>
<evidence type="ECO:0000256" key="2">
    <source>
        <dbReference type="PIRNR" id="PIRNR006221"/>
    </source>
</evidence>
<dbReference type="SUPFAM" id="SSF56112">
    <property type="entry name" value="Protein kinase-like (PK-like)"/>
    <property type="match status" value="1"/>
</dbReference>
<gene>
    <name evidence="3" type="ORF">OCK74_03825</name>
</gene>
<dbReference type="InterPro" id="IPR011009">
    <property type="entry name" value="Kinase-like_dom_sf"/>
</dbReference>
<dbReference type="PANTHER" id="PTHR12149">
    <property type="entry name" value="FRUCTOSAMINE 3 KINASE-RELATED PROTEIN"/>
    <property type="match status" value="1"/>
</dbReference>
<protein>
    <submittedName>
        <fullName evidence="3">Fructosamine kinase family protein</fullName>
    </submittedName>
</protein>
<dbReference type="RefSeq" id="WP_279295669.1">
    <property type="nucleotide sequence ID" value="NZ_JAOTIF010000001.1"/>
</dbReference>
<dbReference type="AlphaFoldDB" id="A0A9X3B6L6"/>
<dbReference type="PIRSF" id="PIRSF006221">
    <property type="entry name" value="Ketosamine-3-kinase"/>
    <property type="match status" value="1"/>
</dbReference>
<dbReference type="InterPro" id="IPR016477">
    <property type="entry name" value="Fructo-/Ketosamine-3-kinase"/>
</dbReference>
<accession>A0A9X3B6L6</accession>
<evidence type="ECO:0000313" key="4">
    <source>
        <dbReference type="Proteomes" id="UP001155483"/>
    </source>
</evidence>
<comment type="caution">
    <text evidence="3">The sequence shown here is derived from an EMBL/GenBank/DDBJ whole genome shotgun (WGS) entry which is preliminary data.</text>
</comment>
<proteinExistence type="inferred from homology"/>
<dbReference type="PANTHER" id="PTHR12149:SF8">
    <property type="entry name" value="PROTEIN-RIBULOSAMINE 3-KINASE"/>
    <property type="match status" value="1"/>
</dbReference>
<reference evidence="3" key="1">
    <citation type="submission" date="2022-09" db="EMBL/GenBank/DDBJ databases">
        <authorList>
            <person name="Yuan C."/>
            <person name="Ke Z."/>
        </authorList>
    </citation>
    <scope>NUCLEOTIDE SEQUENCE</scope>
    <source>
        <strain evidence="3">LB-8</strain>
    </source>
</reference>
<sequence>MNPTLHNIIAQNLKIPEGSLHFELVGGGSINETGRLTADGQNFFYKINNASKFPHLFQKEANALRYISSQKIIKAPGVLHCIETESEQVLILEWIKSGTKTHQFWKSFGSQLAALHSITNSHFGWEEQNYMGSIEQSNPWTEDWSSFFASQRLMPLAERCLQANLLTVKHHQKLEKVCDQLSAVFEPEPPALLHGDLWSGNFMCNDNEEPVLIDPAIYFGHRSIDLAMTTLFGGFDKAFYEAYHYYLPLPNNYQEQWKICNLYPLLIHLYLFGSSYRPQIEQTLSNFPV</sequence>
<dbReference type="Proteomes" id="UP001155483">
    <property type="component" value="Unassembled WGS sequence"/>
</dbReference>
<evidence type="ECO:0000313" key="3">
    <source>
        <dbReference type="EMBL" id="MCU7548225.1"/>
    </source>
</evidence>
<reference evidence="3" key="2">
    <citation type="submission" date="2023-04" db="EMBL/GenBank/DDBJ databases">
        <title>Paracnuella aquatica gen. nov., sp. nov., a member of the family Chitinophagaceae isolated from a hot spring.</title>
        <authorList>
            <person name="Wang C."/>
        </authorList>
    </citation>
    <scope>NUCLEOTIDE SEQUENCE</scope>
    <source>
        <strain evidence="3">LB-8</strain>
    </source>
</reference>
<name>A0A9X3B6L6_9BACT</name>
<organism evidence="3 4">
    <name type="scientific">Paraflavisolibacter caeni</name>
    <dbReference type="NCBI Taxonomy" id="2982496"/>
    <lineage>
        <taxon>Bacteria</taxon>
        <taxon>Pseudomonadati</taxon>
        <taxon>Bacteroidota</taxon>
        <taxon>Chitinophagia</taxon>
        <taxon>Chitinophagales</taxon>
        <taxon>Chitinophagaceae</taxon>
        <taxon>Paraflavisolibacter</taxon>
    </lineage>
</organism>
<dbReference type="GO" id="GO:0016301">
    <property type="term" value="F:kinase activity"/>
    <property type="evidence" value="ECO:0007669"/>
    <property type="project" value="UniProtKB-UniRule"/>
</dbReference>
<dbReference type="Pfam" id="PF03881">
    <property type="entry name" value="Fructosamin_kin"/>
    <property type="match status" value="1"/>
</dbReference>
<evidence type="ECO:0000256" key="1">
    <source>
        <dbReference type="ARBA" id="ARBA00009460"/>
    </source>
</evidence>